<dbReference type="FunFam" id="3.30.160.60:FF:000782">
    <property type="entry name" value="Zinc finger protein 33A"/>
    <property type="match status" value="2"/>
</dbReference>
<dbReference type="SMART" id="SM00349">
    <property type="entry name" value="KRAB"/>
    <property type="match status" value="1"/>
</dbReference>
<dbReference type="InterPro" id="IPR013087">
    <property type="entry name" value="Znf_C2H2_type"/>
</dbReference>
<dbReference type="PROSITE" id="PS00028">
    <property type="entry name" value="ZINC_FINGER_C2H2_1"/>
    <property type="match status" value="5"/>
</dbReference>
<feature type="domain" description="C2H2-type" evidence="6">
    <location>
        <begin position="384"/>
        <end position="411"/>
    </location>
</feature>
<dbReference type="Gene3D" id="6.10.140.140">
    <property type="match status" value="1"/>
</dbReference>
<dbReference type="EMBL" id="DQIR01076898">
    <property type="protein sequence ID" value="HDA32374.1"/>
    <property type="molecule type" value="Transcribed_RNA"/>
</dbReference>
<dbReference type="SUPFAM" id="SSF109640">
    <property type="entry name" value="KRAB domain (Kruppel-associated box)"/>
    <property type="match status" value="1"/>
</dbReference>
<protein>
    <submittedName>
        <fullName evidence="8 9 10">Zinc finger protein 33B</fullName>
    </submittedName>
</protein>
<dbReference type="EMBL" id="DQIR01262053">
    <property type="protein sequence ID" value="HDC17531.1"/>
    <property type="molecule type" value="Transcribed_RNA"/>
</dbReference>
<dbReference type="SUPFAM" id="SSF57667">
    <property type="entry name" value="beta-beta-alpha zinc fingers"/>
    <property type="match status" value="4"/>
</dbReference>
<keyword evidence="11" id="KW-1185">Reference proteome</keyword>
<keyword evidence="4" id="KW-0862">Zinc</keyword>
<dbReference type="PROSITE" id="PS50805">
    <property type="entry name" value="KRAB"/>
    <property type="match status" value="1"/>
</dbReference>
<dbReference type="Pfam" id="PF01352">
    <property type="entry name" value="KRAB"/>
    <property type="match status" value="1"/>
</dbReference>
<evidence type="ECO:0000313" key="9">
    <source>
        <dbReference type="EMBL" id="HDC17531.1"/>
    </source>
</evidence>
<dbReference type="Proteomes" id="UP000008227">
    <property type="component" value="Chromosome 14"/>
</dbReference>
<dbReference type="Ensembl" id="ENSSSCT00000079563.2">
    <property type="protein sequence ID" value="ENSSSCP00000070765.2"/>
    <property type="gene ID" value="ENSSSCG00000028345.4"/>
</dbReference>
<evidence type="ECO:0000256" key="5">
    <source>
        <dbReference type="PROSITE-ProRule" id="PRU00042"/>
    </source>
</evidence>
<feature type="domain" description="KRAB" evidence="7">
    <location>
        <begin position="14"/>
        <end position="85"/>
    </location>
</feature>
<dbReference type="Gene3D" id="3.30.160.60">
    <property type="entry name" value="Classic Zinc Finger"/>
    <property type="match status" value="6"/>
</dbReference>
<dbReference type="InterPro" id="IPR036051">
    <property type="entry name" value="KRAB_dom_sf"/>
</dbReference>
<keyword evidence="2" id="KW-0677">Repeat</keyword>
<dbReference type="Pfam" id="PF00096">
    <property type="entry name" value="zf-C2H2"/>
    <property type="match status" value="5"/>
</dbReference>
<sequence length="520" mass="61098">MSKSQIEQKLQGSVSFKDVTVGFTQEEWQHLDPIQRSLYRDVMLENYSNLVSVGYCITKPEMIFRLEQGEEPWILEDEFPSQSSPEVWKNDHIKDRSQENQSKHVWEVVFISNKMLTEEQGNVIGKPLNLDTDSFPNRKILCQCDSCEMSFNCLSEFVINKKNYLGKKINEFPCGKLLLSIKHEKIKEKSERFQNGKNVSHNKDLIQLQKIQTSEQNFEYNIYRETFLEKAVFDTYKREIPEGNDCEYDEYGQMFHDNSPFLFHQTAPSKENHYDFSDCGKSLRVKSTLLKHHGTHMKHYEYNESGNNFRRKLYLSQLQKTHKGEKHFECNECGKAFWEKSHLTRHQRIHTGEKRFQCNECGKTFWEKSNLTKHQRSHTGEKPYECNECGKAFSHKSALTLHQRTHTGEKPYHCNACGKTFYQKSDLTKHQRTHTGLKPYECYECGKSFCMNSHLTVHQRTHTGIPRPYSCCRLSLFNHDSSQTMTCLEYTHVSTLAFNLNFIQTLYKQLPSKIGSRKEA</sequence>
<name>A0A480YBM9_PIG</name>
<reference evidence="11" key="1">
    <citation type="submission" date="2009-11" db="EMBL/GenBank/DDBJ databases">
        <authorList>
            <consortium name="Porcine genome sequencing project"/>
        </authorList>
    </citation>
    <scope>NUCLEOTIDE SEQUENCE [LARGE SCALE GENOMIC DNA]</scope>
    <source>
        <strain evidence="11">Duroc</strain>
    </source>
</reference>
<dbReference type="AlphaFoldDB" id="A0A480YBM9"/>
<dbReference type="FunFam" id="3.30.160.60:FF:002402">
    <property type="entry name" value="Zinc finger protein 347"/>
    <property type="match status" value="1"/>
</dbReference>
<dbReference type="FunFam" id="3.30.160.60:FF:000699">
    <property type="entry name" value="Zinc finger protein 33B"/>
    <property type="match status" value="1"/>
</dbReference>
<dbReference type="PANTHER" id="PTHR23226:SF346">
    <property type="entry name" value="RB-ASSOCIATED KRAB ZINC FINGER PROTEIN"/>
    <property type="match status" value="1"/>
</dbReference>
<organism evidence="9">
    <name type="scientific">Sus scrofa</name>
    <name type="common">Pig</name>
    <dbReference type="NCBI Taxonomy" id="9823"/>
    <lineage>
        <taxon>Eukaryota</taxon>
        <taxon>Metazoa</taxon>
        <taxon>Chordata</taxon>
        <taxon>Craniata</taxon>
        <taxon>Vertebrata</taxon>
        <taxon>Euteleostomi</taxon>
        <taxon>Mammalia</taxon>
        <taxon>Eutheria</taxon>
        <taxon>Laurasiatheria</taxon>
        <taxon>Artiodactyla</taxon>
        <taxon>Suina</taxon>
        <taxon>Suidae</taxon>
        <taxon>Sus</taxon>
    </lineage>
</organism>
<feature type="domain" description="C2H2-type" evidence="6">
    <location>
        <begin position="412"/>
        <end position="439"/>
    </location>
</feature>
<proteinExistence type="predicted"/>
<feature type="domain" description="C2H2-type" evidence="6">
    <location>
        <begin position="356"/>
        <end position="383"/>
    </location>
</feature>
<evidence type="ECO:0000256" key="4">
    <source>
        <dbReference type="ARBA" id="ARBA00022833"/>
    </source>
</evidence>
<accession>A0A5G2R0S5</accession>
<gene>
    <name evidence="10" type="primary">ZNF33B</name>
</gene>
<accession>A0A480YBM9</accession>
<keyword evidence="3 5" id="KW-0863">Zinc-finger</keyword>
<dbReference type="GO" id="GO:0006355">
    <property type="term" value="P:regulation of DNA-templated transcription"/>
    <property type="evidence" value="ECO:0007669"/>
    <property type="project" value="InterPro"/>
</dbReference>
<dbReference type="Bgee" id="ENSSSCG00000028345">
    <property type="expression patterns" value="Expressed in pituitary gland and 44 other cell types or tissues"/>
</dbReference>
<dbReference type="CDD" id="cd07765">
    <property type="entry name" value="KRAB_A-box"/>
    <property type="match status" value="1"/>
</dbReference>
<evidence type="ECO:0000256" key="1">
    <source>
        <dbReference type="ARBA" id="ARBA00022723"/>
    </source>
</evidence>
<dbReference type="GeneTree" id="ENSGT00940000162173"/>
<reference evidence="10" key="3">
    <citation type="journal article" date="2020" name="Gigascience">
        <title>An improved pig reference genome sequence to enable pig genetics and genomics research.</title>
        <authorList>
            <person name="Warr A."/>
            <person name="Affara N."/>
            <person name="Aken B."/>
            <person name="Beiki H."/>
            <person name="Bickhart D.M."/>
            <person name="Billis K."/>
            <person name="Chow W."/>
            <person name="Eory L."/>
            <person name="Finlayson H.A."/>
            <person name="Flicek P."/>
            <person name="Giron C.G."/>
            <person name="Griffin D.K."/>
            <person name="Hall R."/>
            <person name="Hannum G."/>
            <person name="Hourlier T."/>
            <person name="Howe K."/>
            <person name="Hume D.A."/>
            <person name="Izuogu O."/>
            <person name="Kim K."/>
            <person name="Koren S."/>
            <person name="Liu H."/>
            <person name="Manchanda N."/>
            <person name="Martin F.J."/>
            <person name="Nonneman D.J."/>
            <person name="O'Connor R.E."/>
            <person name="Phillippy A.M."/>
            <person name="Rohrer G.A."/>
            <person name="Rosen B.D."/>
            <person name="Rund L.A."/>
            <person name="Sargent C.A."/>
            <person name="Schook L.B."/>
            <person name="Schroeder S.G."/>
            <person name="Schwartz A.S."/>
            <person name="Skinner B.M."/>
            <person name="Talbot R."/>
            <person name="Tseng E."/>
            <person name="Tuggle C.K."/>
            <person name="Watson M."/>
            <person name="Smith T.P.L."/>
            <person name="Archibald A.L."/>
        </authorList>
    </citation>
    <scope>NUCLEOTIDE SEQUENCE [LARGE SCALE GENOMIC DNA]</scope>
    <source>
        <strain evidence="10">Duroc</strain>
    </source>
</reference>
<evidence type="ECO:0000313" key="10">
    <source>
        <dbReference type="Ensembl" id="ENSSSCP00000070765.2"/>
    </source>
</evidence>
<feature type="domain" description="C2H2-type" evidence="6">
    <location>
        <begin position="440"/>
        <end position="467"/>
    </location>
</feature>
<evidence type="ECO:0000256" key="2">
    <source>
        <dbReference type="ARBA" id="ARBA00022737"/>
    </source>
</evidence>
<dbReference type="PaxDb" id="9823-ENSSSCP00000021605"/>
<evidence type="ECO:0000313" key="11">
    <source>
        <dbReference type="Proteomes" id="UP000008227"/>
    </source>
</evidence>
<reference evidence="9" key="2">
    <citation type="journal article" date="2019" name="PeerJ">
        <title>Genes of the pig, Sus scrofa, reconstructed with EvidentialGene.</title>
        <authorList>
            <person name="Gilbert D.G."/>
        </authorList>
    </citation>
    <scope>NUCLEOTIDE SEQUENCE</scope>
</reference>
<dbReference type="InterPro" id="IPR001909">
    <property type="entry name" value="KRAB"/>
</dbReference>
<dbReference type="EMBL" id="DQIR01261571">
    <property type="protein sequence ID" value="HDC17049.1"/>
    <property type="molecule type" value="Transcribed_RNA"/>
</dbReference>
<feature type="domain" description="C2H2-type" evidence="6">
    <location>
        <begin position="328"/>
        <end position="355"/>
    </location>
</feature>
<dbReference type="PANTHER" id="PTHR23226">
    <property type="entry name" value="ZINC FINGER AND SCAN DOMAIN-CONTAINING"/>
    <property type="match status" value="1"/>
</dbReference>
<dbReference type="PROSITE" id="PS50157">
    <property type="entry name" value="ZINC_FINGER_C2H2_2"/>
    <property type="match status" value="5"/>
</dbReference>
<dbReference type="InterPro" id="IPR036236">
    <property type="entry name" value="Znf_C2H2_sf"/>
</dbReference>
<dbReference type="FunFam" id="3.30.160.60:FF:004137">
    <property type="match status" value="1"/>
</dbReference>
<dbReference type="GO" id="GO:0008270">
    <property type="term" value="F:zinc ion binding"/>
    <property type="evidence" value="ECO:0007669"/>
    <property type="project" value="UniProtKB-KW"/>
</dbReference>
<reference evidence="10" key="4">
    <citation type="submission" date="2025-05" db="UniProtKB">
        <authorList>
            <consortium name="Ensembl"/>
        </authorList>
    </citation>
    <scope>IDENTIFICATION</scope>
</reference>
<evidence type="ECO:0000259" key="6">
    <source>
        <dbReference type="PROSITE" id="PS50157"/>
    </source>
</evidence>
<keyword evidence="1" id="KW-0479">Metal-binding</keyword>
<evidence type="ECO:0000313" key="8">
    <source>
        <dbReference type="EMBL" id="HDA32374.1"/>
    </source>
</evidence>
<evidence type="ECO:0000259" key="7">
    <source>
        <dbReference type="PROSITE" id="PS50805"/>
    </source>
</evidence>
<dbReference type="FunFam" id="3.30.160.60:FF:001503">
    <property type="entry name" value="zinc finger protein 33B isoform X2"/>
    <property type="match status" value="1"/>
</dbReference>
<evidence type="ECO:0000256" key="3">
    <source>
        <dbReference type="ARBA" id="ARBA00022771"/>
    </source>
</evidence>
<dbReference type="SMART" id="SM00355">
    <property type="entry name" value="ZnF_C2H2"/>
    <property type="match status" value="6"/>
</dbReference>